<gene>
    <name evidence="1" type="ORF">HV560_06880</name>
</gene>
<dbReference type="EMBL" id="CP055305">
    <property type="protein sequence ID" value="QLB42557.1"/>
    <property type="molecule type" value="Genomic_DNA"/>
</dbReference>
<evidence type="ECO:0000313" key="1">
    <source>
        <dbReference type="EMBL" id="QLB42557.1"/>
    </source>
</evidence>
<dbReference type="KEGG" id="mpeg:HV560_06880"/>
<reference evidence="1 2" key="1">
    <citation type="submission" date="2020-06" db="EMBL/GenBank/DDBJ databases">
        <title>Mannheimia pernigra sp. nov. isolated from bovine respiratory tract.</title>
        <authorList>
            <person name="Kuhnert P."/>
            <person name="Akarsu-Egger H."/>
        </authorList>
    </citation>
    <scope>NUCLEOTIDE SEQUENCE [LARGE SCALE GENOMIC DNA]</scope>
    <source>
        <strain evidence="1 2">17CN0883</strain>
    </source>
</reference>
<evidence type="ECO:0000313" key="2">
    <source>
        <dbReference type="Proteomes" id="UP000509784"/>
    </source>
</evidence>
<protein>
    <recommendedName>
        <fullName evidence="3">Apea-like HEPN domain-containing protein</fullName>
    </recommendedName>
</protein>
<dbReference type="RefSeq" id="WP_176812490.1">
    <property type="nucleotide sequence ID" value="NZ_CP055305.1"/>
</dbReference>
<sequence>MKEKVLELLNENSQQQTDECLYYLYLHLSDTLENQGVDTLFNEVEFFIEEKNVNIFLDELKYLDYHLSQLSEKDLSYFITKCFLKNQTIYYRFASDILSYNKGIETEFDFSLIPDNTDLHFLAKKCIGWLLPNSSKSSIPITLSLLNKSEDNIQNEIINLLYDFAFMAYPMSSIEYFRKFKKSTKGKLNKKLKELIYRCEEYDKLLDLAIESKEFSPSNENRHIYNIKKHTCFTQAYEKSENNSIFSKIATKITILHGSETIHHMKNGSNINRNISPFSSIKTEFEIFRLSLLNPVETEKILFLFRIEGISE</sequence>
<dbReference type="Proteomes" id="UP000509784">
    <property type="component" value="Chromosome"/>
</dbReference>
<name>A0ABD7A9I2_9PAST</name>
<organism evidence="1 2">
    <name type="scientific">Mannheimia pernigra</name>
    <dbReference type="NCBI Taxonomy" id="111844"/>
    <lineage>
        <taxon>Bacteria</taxon>
        <taxon>Pseudomonadati</taxon>
        <taxon>Pseudomonadota</taxon>
        <taxon>Gammaproteobacteria</taxon>
        <taxon>Pasteurellales</taxon>
        <taxon>Pasteurellaceae</taxon>
        <taxon>Mannheimia</taxon>
    </lineage>
</organism>
<evidence type="ECO:0008006" key="3">
    <source>
        <dbReference type="Google" id="ProtNLM"/>
    </source>
</evidence>
<accession>A0ABD7A9I2</accession>
<dbReference type="AlphaFoldDB" id="A0ABD7A9I2"/>
<proteinExistence type="predicted"/>